<feature type="transmembrane region" description="Helical" evidence="2">
    <location>
        <begin position="517"/>
        <end position="538"/>
    </location>
</feature>
<reference evidence="3" key="1">
    <citation type="submission" date="2021-01" db="EMBL/GenBank/DDBJ databases">
        <authorList>
            <consortium name="Genoscope - CEA"/>
            <person name="William W."/>
        </authorList>
    </citation>
    <scope>NUCLEOTIDE SEQUENCE</scope>
</reference>
<feature type="transmembrane region" description="Helical" evidence="2">
    <location>
        <begin position="766"/>
        <end position="786"/>
    </location>
</feature>
<evidence type="ECO:0000313" key="4">
    <source>
        <dbReference type="Proteomes" id="UP000683925"/>
    </source>
</evidence>
<organism evidence="3 4">
    <name type="scientific">Paramecium octaurelia</name>
    <dbReference type="NCBI Taxonomy" id="43137"/>
    <lineage>
        <taxon>Eukaryota</taxon>
        <taxon>Sar</taxon>
        <taxon>Alveolata</taxon>
        <taxon>Ciliophora</taxon>
        <taxon>Intramacronucleata</taxon>
        <taxon>Oligohymenophorea</taxon>
        <taxon>Peniculida</taxon>
        <taxon>Parameciidae</taxon>
        <taxon>Paramecium</taxon>
    </lineage>
</organism>
<proteinExistence type="predicted"/>
<name>A0A8S1WEC3_PAROT</name>
<dbReference type="OMA" id="FIMIPIF"/>
<keyword evidence="2" id="KW-0812">Transmembrane</keyword>
<dbReference type="Proteomes" id="UP000683925">
    <property type="component" value="Unassembled WGS sequence"/>
</dbReference>
<dbReference type="AlphaFoldDB" id="A0A8S1WEC3"/>
<sequence length="817" mass="95619">MSTSRYVAKKLQPFITSRADLTQQFEKLEKEQKEEERLNDQYFDQLGKLEKEYDTLAHILEDYGKKTVGKQNGDSDQDQNLDSRIEKAVIETLGLYLLAGSRKEQLEALQEREMAKKQTALNLTLGKTAVNDLKILEDSNELNEEEYGYYVTLKSDDACMQVKIPATIKTFKELKQIIKTCFMLEENQIFCTDQMGNLFQDNMILLDQIYPPLYDLMKKYQPMVGIQVVKQVKLKEFIQSGDESLMSDDGARFFIKRYQTAKPVQKKIDWSQYLGYLNKFKYFIETVLFLIVLGLFLVVQIDQVKFTTSSSVITSFSKQMQISKSLLSPIKNISQLINQTLSYSNDNHQYPSYPLITGLLIQTLVKQVIYNFIQEKFEDCSILNNNQKQMFIDKNQSCLDFSTVLMDNLTEDYEFNKFNPSVYNQQFGGYVWELNLASQEDFNQNIELLFEKNWIKYNIKQSQFILNYFNSPTKRLIQVVITTIYLFNDMLLNFNTITLDSFDLNKPSETEDLYDEILFYLSILLLSSSFLDFFSIYLKTSKNPFVLLYQSYTELKSKQRKLQSKKKELSTLEQQDLQQKELIVGDYFILKVSVVYIVIKIPLIFDFVYILSNIAILIRGSIQRSYQDALDDIQINSTEFQDASQLIVPAFLLRIFTGILVIFLMTSIIRFLGNWSPYLKCYGLVMIRFNKQSSFLLLVLIFIISISAMSWSITIQGKLIGQDNFLYDFLGLLRCTLKYGMHNDLEDQGLENNYQKEISYSFDTRYLQYLIVLVITFIMIPIFISLMTQQVHNTKLEAKQKMIEMEKEKKEEQQKKK</sequence>
<feature type="transmembrane region" description="Helical" evidence="2">
    <location>
        <begin position="694"/>
        <end position="713"/>
    </location>
</feature>
<keyword evidence="4" id="KW-1185">Reference proteome</keyword>
<feature type="transmembrane region" description="Helical" evidence="2">
    <location>
        <begin position="588"/>
        <end position="611"/>
    </location>
</feature>
<comment type="caution">
    <text evidence="3">The sequence shown here is derived from an EMBL/GenBank/DDBJ whole genome shotgun (WGS) entry which is preliminary data.</text>
</comment>
<keyword evidence="2" id="KW-0472">Membrane</keyword>
<feature type="transmembrane region" description="Helical" evidence="2">
    <location>
        <begin position="282"/>
        <end position="301"/>
    </location>
</feature>
<keyword evidence="1" id="KW-0175">Coiled coil</keyword>
<feature type="coiled-coil region" evidence="1">
    <location>
        <begin position="18"/>
        <end position="52"/>
    </location>
</feature>
<evidence type="ECO:0000256" key="2">
    <source>
        <dbReference type="SAM" id="Phobius"/>
    </source>
</evidence>
<feature type="transmembrane region" description="Helical" evidence="2">
    <location>
        <begin position="651"/>
        <end position="673"/>
    </location>
</feature>
<evidence type="ECO:0000256" key="1">
    <source>
        <dbReference type="SAM" id="Coils"/>
    </source>
</evidence>
<dbReference type="OrthoDB" id="305708at2759"/>
<feature type="transmembrane region" description="Helical" evidence="2">
    <location>
        <begin position="476"/>
        <end position="497"/>
    </location>
</feature>
<gene>
    <name evidence="3" type="ORF">POCTA_138.1.T0920204</name>
</gene>
<evidence type="ECO:0000313" key="3">
    <source>
        <dbReference type="EMBL" id="CAD8188428.1"/>
    </source>
</evidence>
<dbReference type="EMBL" id="CAJJDP010000091">
    <property type="protein sequence ID" value="CAD8188428.1"/>
    <property type="molecule type" value="Genomic_DNA"/>
</dbReference>
<protein>
    <recommendedName>
        <fullName evidence="5">Transmembrane protein</fullName>
    </recommendedName>
</protein>
<keyword evidence="2" id="KW-1133">Transmembrane helix</keyword>
<accession>A0A8S1WEC3</accession>
<evidence type="ECO:0008006" key="5">
    <source>
        <dbReference type="Google" id="ProtNLM"/>
    </source>
</evidence>